<comment type="caution">
    <text evidence="2">The sequence shown here is derived from an EMBL/GenBank/DDBJ whole genome shotgun (WGS) entry which is preliminary data.</text>
</comment>
<organism evidence="2 3">
    <name type="scientific">Streptomyces cuspidosporus</name>
    <dbReference type="NCBI Taxonomy" id="66882"/>
    <lineage>
        <taxon>Bacteria</taxon>
        <taxon>Bacillati</taxon>
        <taxon>Actinomycetota</taxon>
        <taxon>Actinomycetes</taxon>
        <taxon>Kitasatosporales</taxon>
        <taxon>Streptomycetaceae</taxon>
        <taxon>Streptomyces</taxon>
    </lineage>
</organism>
<dbReference type="EMBL" id="BAAASD010000022">
    <property type="protein sequence ID" value="GAA2354264.1"/>
    <property type="molecule type" value="Genomic_DNA"/>
</dbReference>
<dbReference type="RefSeq" id="WP_346176550.1">
    <property type="nucleotide sequence ID" value="NZ_BAAASD010000022.1"/>
</dbReference>
<protein>
    <submittedName>
        <fullName evidence="2">Uncharacterized protein</fullName>
    </submittedName>
</protein>
<keyword evidence="3" id="KW-1185">Reference proteome</keyword>
<reference evidence="2 3" key="1">
    <citation type="journal article" date="2019" name="Int. J. Syst. Evol. Microbiol.">
        <title>The Global Catalogue of Microorganisms (GCM) 10K type strain sequencing project: providing services to taxonomists for standard genome sequencing and annotation.</title>
        <authorList>
            <consortium name="The Broad Institute Genomics Platform"/>
            <consortium name="The Broad Institute Genome Sequencing Center for Infectious Disease"/>
            <person name="Wu L."/>
            <person name="Ma J."/>
        </authorList>
    </citation>
    <scope>NUCLEOTIDE SEQUENCE [LARGE SCALE GENOMIC DNA]</scope>
    <source>
        <strain evidence="2 3">JCM 4316</strain>
    </source>
</reference>
<evidence type="ECO:0000313" key="3">
    <source>
        <dbReference type="Proteomes" id="UP001500253"/>
    </source>
</evidence>
<proteinExistence type="predicted"/>
<accession>A0ABN3GL06</accession>
<evidence type="ECO:0000256" key="1">
    <source>
        <dbReference type="SAM" id="MobiDB-lite"/>
    </source>
</evidence>
<sequence>MTGLHDTTTDAEQAAAELRSALALAGVEALSIGWSAVGGTSPLSLVHISGIRPDAARALANAVRRGTHTRRARPVLLPQATAEDLRAALDPLWFRPCRCEERTGIPCPEKSEKRQRPRLRGSTTPGP</sequence>
<dbReference type="Proteomes" id="UP001500253">
    <property type="component" value="Unassembled WGS sequence"/>
</dbReference>
<gene>
    <name evidence="2" type="ORF">GCM10010246_49070</name>
</gene>
<name>A0ABN3GL06_9ACTN</name>
<evidence type="ECO:0000313" key="2">
    <source>
        <dbReference type="EMBL" id="GAA2354264.1"/>
    </source>
</evidence>
<feature type="compositionally biased region" description="Basic and acidic residues" evidence="1">
    <location>
        <begin position="102"/>
        <end position="114"/>
    </location>
</feature>
<feature type="region of interest" description="Disordered" evidence="1">
    <location>
        <begin position="102"/>
        <end position="127"/>
    </location>
</feature>